<gene>
    <name evidence="1" type="ORF">G6O67_006178</name>
</gene>
<keyword evidence="2" id="KW-1185">Reference proteome</keyword>
<organism evidence="1 2">
    <name type="scientific">Ophiocordyceps sinensis</name>
    <dbReference type="NCBI Taxonomy" id="72228"/>
    <lineage>
        <taxon>Eukaryota</taxon>
        <taxon>Fungi</taxon>
        <taxon>Dikarya</taxon>
        <taxon>Ascomycota</taxon>
        <taxon>Pezizomycotina</taxon>
        <taxon>Sordariomycetes</taxon>
        <taxon>Hypocreomycetidae</taxon>
        <taxon>Hypocreales</taxon>
        <taxon>Ophiocordycipitaceae</taxon>
        <taxon>Ophiocordyceps</taxon>
    </lineage>
</organism>
<proteinExistence type="predicted"/>
<protein>
    <submittedName>
        <fullName evidence="1">Uncharacterized protein</fullName>
    </submittedName>
</protein>
<evidence type="ECO:0000313" key="2">
    <source>
        <dbReference type="Proteomes" id="UP000557566"/>
    </source>
</evidence>
<dbReference type="OrthoDB" id="5404599at2759"/>
<dbReference type="EMBL" id="JAAVMX010000007">
    <property type="protein sequence ID" value="KAF4506056.1"/>
    <property type="molecule type" value="Genomic_DNA"/>
</dbReference>
<reference evidence="1 2" key="1">
    <citation type="journal article" date="2020" name="Genome Biol. Evol.">
        <title>A new high-quality draft genome assembly of the Chinese cordyceps Ophiocordyceps sinensis.</title>
        <authorList>
            <person name="Shu R."/>
            <person name="Zhang J."/>
            <person name="Meng Q."/>
            <person name="Zhang H."/>
            <person name="Zhou G."/>
            <person name="Li M."/>
            <person name="Wu P."/>
            <person name="Zhao Y."/>
            <person name="Chen C."/>
            <person name="Qin Q."/>
        </authorList>
    </citation>
    <scope>NUCLEOTIDE SEQUENCE [LARGE SCALE GENOMIC DNA]</scope>
    <source>
        <strain evidence="1 2">IOZ07</strain>
    </source>
</reference>
<evidence type="ECO:0000313" key="1">
    <source>
        <dbReference type="EMBL" id="KAF4506056.1"/>
    </source>
</evidence>
<accession>A0A8H4LVQ3</accession>
<dbReference type="Proteomes" id="UP000557566">
    <property type="component" value="Unassembled WGS sequence"/>
</dbReference>
<name>A0A8H4LVQ3_9HYPO</name>
<sequence length="80" mass="9124">MSHDESDQYDPNFEKRQIAWQWDCTVSLIQPGVVLKQGAKVRPSEEKAMLLVHGHTPDVPVPLVRRSYFRFKDGVCGNKG</sequence>
<comment type="caution">
    <text evidence="1">The sequence shown here is derived from an EMBL/GenBank/DDBJ whole genome shotgun (WGS) entry which is preliminary data.</text>
</comment>
<dbReference type="AlphaFoldDB" id="A0A8H4LVQ3"/>